<organism evidence="2 3">
    <name type="scientific">Trichonephila inaurata madagascariensis</name>
    <dbReference type="NCBI Taxonomy" id="2747483"/>
    <lineage>
        <taxon>Eukaryota</taxon>
        <taxon>Metazoa</taxon>
        <taxon>Ecdysozoa</taxon>
        <taxon>Arthropoda</taxon>
        <taxon>Chelicerata</taxon>
        <taxon>Arachnida</taxon>
        <taxon>Araneae</taxon>
        <taxon>Araneomorphae</taxon>
        <taxon>Entelegynae</taxon>
        <taxon>Araneoidea</taxon>
        <taxon>Nephilidae</taxon>
        <taxon>Trichonephila</taxon>
        <taxon>Trichonephila inaurata</taxon>
    </lineage>
</organism>
<reference evidence="2" key="1">
    <citation type="submission" date="2020-08" db="EMBL/GenBank/DDBJ databases">
        <title>Multicomponent nature underlies the extraordinary mechanical properties of spider dragline silk.</title>
        <authorList>
            <person name="Kono N."/>
            <person name="Nakamura H."/>
            <person name="Mori M."/>
            <person name="Yoshida Y."/>
            <person name="Ohtoshi R."/>
            <person name="Malay A.D."/>
            <person name="Moran D.A.P."/>
            <person name="Tomita M."/>
            <person name="Numata K."/>
            <person name="Arakawa K."/>
        </authorList>
    </citation>
    <scope>NUCLEOTIDE SEQUENCE</scope>
</reference>
<evidence type="ECO:0000313" key="2">
    <source>
        <dbReference type="EMBL" id="GFS53588.1"/>
    </source>
</evidence>
<keyword evidence="1" id="KW-0472">Membrane</keyword>
<dbReference type="OrthoDB" id="10352497at2759"/>
<dbReference type="GO" id="GO:0008527">
    <property type="term" value="F:taste receptor activity"/>
    <property type="evidence" value="ECO:0007669"/>
    <property type="project" value="InterPro"/>
</dbReference>
<accession>A0A8X6IPG6</accession>
<dbReference type="InterPro" id="IPR009318">
    <property type="entry name" value="Gustatory_rcpt"/>
</dbReference>
<evidence type="ECO:0008006" key="4">
    <source>
        <dbReference type="Google" id="ProtNLM"/>
    </source>
</evidence>
<dbReference type="AlphaFoldDB" id="A0A8X6IPG6"/>
<feature type="transmembrane region" description="Helical" evidence="1">
    <location>
        <begin position="77"/>
        <end position="106"/>
    </location>
</feature>
<evidence type="ECO:0000313" key="3">
    <source>
        <dbReference type="Proteomes" id="UP000886998"/>
    </source>
</evidence>
<dbReference type="EMBL" id="BMAV01026823">
    <property type="protein sequence ID" value="GFS53588.1"/>
    <property type="molecule type" value="Genomic_DNA"/>
</dbReference>
<evidence type="ECO:0000256" key="1">
    <source>
        <dbReference type="SAM" id="Phobius"/>
    </source>
</evidence>
<dbReference type="Proteomes" id="UP000886998">
    <property type="component" value="Unassembled WGS sequence"/>
</dbReference>
<dbReference type="Pfam" id="PF06151">
    <property type="entry name" value="Trehalose_recp"/>
    <property type="match status" value="1"/>
</dbReference>
<name>A0A8X6IPG6_9ARAC</name>
<keyword evidence="1" id="KW-0812">Transmembrane</keyword>
<feature type="transmembrane region" description="Helical" evidence="1">
    <location>
        <begin position="185"/>
        <end position="207"/>
    </location>
</feature>
<keyword evidence="3" id="KW-1185">Reference proteome</keyword>
<dbReference type="GO" id="GO:0016020">
    <property type="term" value="C:membrane"/>
    <property type="evidence" value="ECO:0007669"/>
    <property type="project" value="InterPro"/>
</dbReference>
<feature type="transmembrane region" description="Helical" evidence="1">
    <location>
        <begin position="158"/>
        <end position="179"/>
    </location>
</feature>
<proteinExistence type="predicted"/>
<comment type="caution">
    <text evidence="2">The sequence shown here is derived from an EMBL/GenBank/DDBJ whole genome shotgun (WGS) entry which is preliminary data.</text>
</comment>
<gene>
    <name evidence="2" type="primary">AVEN_213416_1</name>
    <name evidence="2" type="ORF">TNIN_279431</name>
</gene>
<protein>
    <recommendedName>
        <fullName evidence="4">Gustatory receptor</fullName>
    </recommendedName>
</protein>
<keyword evidence="1" id="KW-1133">Transmembrane helix</keyword>
<sequence>MTLHSLRRKKNNLRNVLRMLEKLSPAIHNRKTNIMVLVLFSFSFIYSATTTLGCNIKRVSVYYAYGHELKSPKLQATIIFIKAFLLFFSHTTFPSLVGVLFCSLCLKCSSCFNYLTQKVHQYSPEEFGPSEQIDILRQKAKVDIILEKLHDIFSLPSFLVILSNLLTCCVALGMTVIGLEARIKIIKALIYGIANSVSLIVVLWVAGELPMEQNRLKNAFYKRAHSRFLMALSSKESQCKREILDKPNFVFSGCNIFSYTRNSVLTLVGTLLTYTLIIYKL</sequence>